<dbReference type="InterPro" id="IPR033132">
    <property type="entry name" value="GH_1_N_CS"/>
</dbReference>
<keyword evidence="4" id="KW-0732">Signal</keyword>
<evidence type="ECO:0000256" key="3">
    <source>
        <dbReference type="RuleBase" id="RU003690"/>
    </source>
</evidence>
<evidence type="ECO:0000256" key="4">
    <source>
        <dbReference type="SAM" id="SignalP"/>
    </source>
</evidence>
<dbReference type="Proteomes" id="UP000230069">
    <property type="component" value="Unassembled WGS sequence"/>
</dbReference>
<gene>
    <name evidence="5" type="ORF">AQUCO_03500146v1</name>
</gene>
<sequence length="516" mass="58719">MVKRGLRMSKSCFLMLTHFLFFFLIKHISAGVGEDSGFSRLDFPPDFVFGAGSSAYQVEGAAAEDGRKPSMWDTFVHAGKAYGNGTGDIAADQYHKYKEDVKLMHEMGLDAYRFSISWSRVIPDGHGAVNPKGLNYYHNLINELVSYGIEPHVTLSHFDIPQALQDDYKGFESPKFIKDFTAYADLCFKEYGDRVKNWITFNEPNIVGYGFTSCSNPINCEPDDPIADPYKATHNVILSHVSAVHLYRTKYQENQKGKIGITLLAFWYEPLTNSALNIAATKEKIAFLIDWFMEPIVYGRYPAIMRQSLGSSLPHFTKKESNLLKGSFDFIGLNHYAIVKVDESTARPSVQDDKLIDTRAHALPAGRFKLLEKNLFRLKAPEQNSSEIGIPKMLRYIKEQYKNPTVLIHENGYATENDDPFSPASYNDTKRIEFIRNNIQSLLKSIRNGSNLKGYFVWSFMDCFESFGGYITHFGLIGVDFKDTNRTRYPRLSSYWYSSFLSNNTRKIKTSSAFAE</sequence>
<dbReference type="EMBL" id="KZ305052">
    <property type="protein sequence ID" value="PIA35579.1"/>
    <property type="molecule type" value="Genomic_DNA"/>
</dbReference>
<protein>
    <recommendedName>
        <fullName evidence="7">Beta-glucosidase</fullName>
    </recommendedName>
</protein>
<evidence type="ECO:0000313" key="5">
    <source>
        <dbReference type="EMBL" id="PIA35579.1"/>
    </source>
</evidence>
<dbReference type="GO" id="GO:0008422">
    <property type="term" value="F:beta-glucosidase activity"/>
    <property type="evidence" value="ECO:0007669"/>
    <property type="project" value="TreeGrafter"/>
</dbReference>
<dbReference type="Gene3D" id="3.20.20.80">
    <property type="entry name" value="Glycosidases"/>
    <property type="match status" value="1"/>
</dbReference>
<dbReference type="AlphaFoldDB" id="A0A2G5CWB9"/>
<name>A0A2G5CWB9_AQUCA</name>
<dbReference type="SUPFAM" id="SSF51445">
    <property type="entry name" value="(Trans)glycosidases"/>
    <property type="match status" value="1"/>
</dbReference>
<comment type="similarity">
    <text evidence="1 3">Belongs to the glycosyl hydrolase 1 family.</text>
</comment>
<dbReference type="PANTHER" id="PTHR10353">
    <property type="entry name" value="GLYCOSYL HYDROLASE"/>
    <property type="match status" value="1"/>
</dbReference>
<feature type="chain" id="PRO_5013660232" description="Beta-glucosidase" evidence="4">
    <location>
        <begin position="31"/>
        <end position="516"/>
    </location>
</feature>
<dbReference type="InterPro" id="IPR017853">
    <property type="entry name" value="GH"/>
</dbReference>
<dbReference type="STRING" id="218851.A0A2G5CWB9"/>
<organism evidence="5 6">
    <name type="scientific">Aquilegia coerulea</name>
    <name type="common">Rocky mountain columbine</name>
    <dbReference type="NCBI Taxonomy" id="218851"/>
    <lineage>
        <taxon>Eukaryota</taxon>
        <taxon>Viridiplantae</taxon>
        <taxon>Streptophyta</taxon>
        <taxon>Embryophyta</taxon>
        <taxon>Tracheophyta</taxon>
        <taxon>Spermatophyta</taxon>
        <taxon>Magnoliopsida</taxon>
        <taxon>Ranunculales</taxon>
        <taxon>Ranunculaceae</taxon>
        <taxon>Thalictroideae</taxon>
        <taxon>Aquilegia</taxon>
    </lineage>
</organism>
<dbReference type="Pfam" id="PF00232">
    <property type="entry name" value="Glyco_hydro_1"/>
    <property type="match status" value="1"/>
</dbReference>
<proteinExistence type="inferred from homology"/>
<dbReference type="InParanoid" id="A0A2G5CWB9"/>
<dbReference type="PROSITE" id="PS00653">
    <property type="entry name" value="GLYCOSYL_HYDROL_F1_2"/>
    <property type="match status" value="1"/>
</dbReference>
<keyword evidence="2" id="KW-0378">Hydrolase</keyword>
<dbReference type="GO" id="GO:0005975">
    <property type="term" value="P:carbohydrate metabolic process"/>
    <property type="evidence" value="ECO:0007669"/>
    <property type="project" value="InterPro"/>
</dbReference>
<evidence type="ECO:0008006" key="7">
    <source>
        <dbReference type="Google" id="ProtNLM"/>
    </source>
</evidence>
<dbReference type="OrthoDB" id="65569at2759"/>
<keyword evidence="6" id="KW-1185">Reference proteome</keyword>
<evidence type="ECO:0000313" key="6">
    <source>
        <dbReference type="Proteomes" id="UP000230069"/>
    </source>
</evidence>
<dbReference type="PANTHER" id="PTHR10353:SF29">
    <property type="entry name" value="BETA-GLUCOSIDASE 11"/>
    <property type="match status" value="1"/>
</dbReference>
<dbReference type="PRINTS" id="PR00131">
    <property type="entry name" value="GLHYDRLASE1"/>
</dbReference>
<accession>A0A2G5CWB9</accession>
<reference evidence="5 6" key="1">
    <citation type="submission" date="2017-09" db="EMBL/GenBank/DDBJ databases">
        <title>WGS assembly of Aquilegia coerulea Goldsmith.</title>
        <authorList>
            <person name="Hodges S."/>
            <person name="Kramer E."/>
            <person name="Nordborg M."/>
            <person name="Tomkins J."/>
            <person name="Borevitz J."/>
            <person name="Derieg N."/>
            <person name="Yan J."/>
            <person name="Mihaltcheva S."/>
            <person name="Hayes R.D."/>
            <person name="Rokhsar D."/>
        </authorList>
    </citation>
    <scope>NUCLEOTIDE SEQUENCE [LARGE SCALE GENOMIC DNA]</scope>
    <source>
        <strain evidence="6">cv. Goldsmith</strain>
    </source>
</reference>
<dbReference type="InterPro" id="IPR001360">
    <property type="entry name" value="Glyco_hydro_1"/>
</dbReference>
<evidence type="ECO:0000256" key="1">
    <source>
        <dbReference type="ARBA" id="ARBA00010838"/>
    </source>
</evidence>
<feature type="signal peptide" evidence="4">
    <location>
        <begin position="1"/>
        <end position="30"/>
    </location>
</feature>
<evidence type="ECO:0000256" key="2">
    <source>
        <dbReference type="ARBA" id="ARBA00022801"/>
    </source>
</evidence>
<dbReference type="FunFam" id="3.20.20.80:FF:000022">
    <property type="entry name" value="Beta-glucosidase 11"/>
    <property type="match status" value="1"/>
</dbReference>